<dbReference type="Proteomes" id="UP000184290">
    <property type="component" value="Unassembled WGS sequence"/>
</dbReference>
<protein>
    <submittedName>
        <fullName evidence="8">HemY protein</fullName>
    </submittedName>
</protein>
<keyword evidence="2 6" id="KW-0812">Transmembrane</keyword>
<dbReference type="Pfam" id="PF07219">
    <property type="entry name" value="HemY_N"/>
    <property type="match status" value="1"/>
</dbReference>
<evidence type="ECO:0000256" key="5">
    <source>
        <dbReference type="SAM" id="MobiDB-lite"/>
    </source>
</evidence>
<comment type="subcellular location">
    <subcellularLocation>
        <location evidence="1">Membrane</location>
    </subcellularLocation>
</comment>
<dbReference type="InterPro" id="IPR011990">
    <property type="entry name" value="TPR-like_helical_dom_sf"/>
</dbReference>
<dbReference type="PIRSF" id="PIRSF031802">
    <property type="entry name" value="UCP031802"/>
    <property type="match status" value="1"/>
</dbReference>
<evidence type="ECO:0000259" key="7">
    <source>
        <dbReference type="Pfam" id="PF07219"/>
    </source>
</evidence>
<feature type="compositionally biased region" description="Low complexity" evidence="5">
    <location>
        <begin position="465"/>
        <end position="479"/>
    </location>
</feature>
<keyword evidence="9" id="KW-1185">Reference proteome</keyword>
<name>A0ABY1IDJ7_9HYPH</name>
<proteinExistence type="predicted"/>
<evidence type="ECO:0000256" key="6">
    <source>
        <dbReference type="SAM" id="Phobius"/>
    </source>
</evidence>
<evidence type="ECO:0000256" key="4">
    <source>
        <dbReference type="ARBA" id="ARBA00023136"/>
    </source>
</evidence>
<dbReference type="SUPFAM" id="SSF48452">
    <property type="entry name" value="TPR-like"/>
    <property type="match status" value="2"/>
</dbReference>
<feature type="transmembrane region" description="Helical" evidence="6">
    <location>
        <begin position="43"/>
        <end position="66"/>
    </location>
</feature>
<feature type="domain" description="HemY N-terminal" evidence="7">
    <location>
        <begin position="26"/>
        <end position="134"/>
    </location>
</feature>
<evidence type="ECO:0000313" key="9">
    <source>
        <dbReference type="Proteomes" id="UP000184290"/>
    </source>
</evidence>
<reference evidence="8 9" key="1">
    <citation type="submission" date="2016-11" db="EMBL/GenBank/DDBJ databases">
        <authorList>
            <person name="Varghese N."/>
            <person name="Submissions S."/>
        </authorList>
    </citation>
    <scope>NUCLEOTIDE SEQUENCE [LARGE SCALE GENOMIC DNA]</scope>
    <source>
        <strain evidence="8 9">DSM 21988</strain>
    </source>
</reference>
<dbReference type="InterPro" id="IPR010817">
    <property type="entry name" value="HemY_N"/>
</dbReference>
<evidence type="ECO:0000256" key="1">
    <source>
        <dbReference type="ARBA" id="ARBA00004370"/>
    </source>
</evidence>
<dbReference type="Gene3D" id="1.25.40.10">
    <property type="entry name" value="Tetratricopeptide repeat domain"/>
    <property type="match status" value="1"/>
</dbReference>
<accession>A0ABY1IDJ7</accession>
<gene>
    <name evidence="8" type="ORF">SAMN02745911_1422</name>
</gene>
<evidence type="ECO:0000256" key="3">
    <source>
        <dbReference type="ARBA" id="ARBA00022989"/>
    </source>
</evidence>
<keyword evidence="3 6" id="KW-1133">Transmembrane helix</keyword>
<evidence type="ECO:0000313" key="8">
    <source>
        <dbReference type="EMBL" id="SHJ02042.1"/>
    </source>
</evidence>
<feature type="transmembrane region" description="Helical" evidence="6">
    <location>
        <begin position="87"/>
        <end position="106"/>
    </location>
</feature>
<keyword evidence="4 6" id="KW-0472">Membrane</keyword>
<feature type="region of interest" description="Disordered" evidence="5">
    <location>
        <begin position="465"/>
        <end position="494"/>
    </location>
</feature>
<feature type="compositionally biased region" description="Basic and acidic residues" evidence="5">
    <location>
        <begin position="480"/>
        <end position="494"/>
    </location>
</feature>
<dbReference type="InterPro" id="IPR016982">
    <property type="entry name" value="Mms48"/>
</dbReference>
<evidence type="ECO:0000256" key="2">
    <source>
        <dbReference type="ARBA" id="ARBA00022692"/>
    </source>
</evidence>
<dbReference type="EMBL" id="FQZC01000002">
    <property type="protein sequence ID" value="SHJ02042.1"/>
    <property type="molecule type" value="Genomic_DNA"/>
</dbReference>
<dbReference type="RefSeq" id="WP_060605584.1">
    <property type="nucleotide sequence ID" value="NZ_FQZC01000002.1"/>
</dbReference>
<sequence length="494" mass="54208">MLRILAFFLLVLAAGLGFAWLADNPGTVSIVWQGQELRTSFMVLVIALGLVVLGAVLLFWLFQALFGAPDRIGRFFDMRRRDRGYRALSNGILAAGAGDAVTARRMERQGQKLLSAEKEPLLRFLDAQTAMIEGDHARARRVFETMESDSDTRLLALRGLYLEAERASDMTAARHYAEQAVRIAPHVPWAGNAVLELKAAEGDYDGALAILEAQRNSRLIERSESHRQRAVLLTGKAIALSDSDPAAARTAAREAQKLQPDFTPAALVAAKALVRLEDSRKAQKILESSWRAEPHPDVAAAYVHLNAGDSAEERLRRAQRLAGYHPDHPESHLAVAHAAFEARHYPLARTEAEAVAAKTPRESVYLLLADIEEAEGGPEGRVRAYMQRALRAPKDPAWTADGVVSREWRPFSPVTGKIDAFTWKAPMEAEAGEGALLEEVPLPPRHEIEQRPVTVETVDDGPVVEPAAANDVDAPPAVAKDGETYEARKEARFN</sequence>
<organism evidence="8 9">
    <name type="scientific">Aureimonas altamirensis DSM 21988</name>
    <dbReference type="NCBI Taxonomy" id="1121026"/>
    <lineage>
        <taxon>Bacteria</taxon>
        <taxon>Pseudomonadati</taxon>
        <taxon>Pseudomonadota</taxon>
        <taxon>Alphaproteobacteria</taxon>
        <taxon>Hyphomicrobiales</taxon>
        <taxon>Aurantimonadaceae</taxon>
        <taxon>Aureimonas</taxon>
    </lineage>
</organism>
<comment type="caution">
    <text evidence="8">The sequence shown here is derived from an EMBL/GenBank/DDBJ whole genome shotgun (WGS) entry which is preliminary data.</text>
</comment>